<proteinExistence type="predicted"/>
<keyword evidence="2" id="KW-1185">Reference proteome</keyword>
<dbReference type="EnsemblPlants" id="AVESA.00010b.r2.2CG0264700.1">
    <property type="protein sequence ID" value="AVESA.00010b.r2.2CG0264700.1.CDS"/>
    <property type="gene ID" value="AVESA.00010b.r2.2CG0264700"/>
</dbReference>
<evidence type="ECO:0000313" key="1">
    <source>
        <dbReference type="EnsemblPlants" id="AVESA.00010b.r2.2CG0264700.1.CDS"/>
    </source>
</evidence>
<reference evidence="1" key="2">
    <citation type="submission" date="2025-09" db="UniProtKB">
        <authorList>
            <consortium name="EnsemblPlants"/>
        </authorList>
    </citation>
    <scope>IDENTIFICATION</scope>
</reference>
<reference evidence="1" key="1">
    <citation type="submission" date="2021-05" db="EMBL/GenBank/DDBJ databases">
        <authorList>
            <person name="Scholz U."/>
            <person name="Mascher M."/>
            <person name="Fiebig A."/>
        </authorList>
    </citation>
    <scope>NUCLEOTIDE SEQUENCE [LARGE SCALE GENOMIC DNA]</scope>
</reference>
<sequence length="377" mass="43110">MNMNMERDFHMARGEGETSYLNNSTHQRKALLETGAALEKVVREVYADLLHPTMTVVDLGCSSGQNTLIFVSKVIEAIGHGWDERKSGCNPVELQFFLNDLPGNDFNHVFRSLERFKESTAADLGQNTLLPPFYIAGLPGSYYTRLFPRQSCHLFHSSYCFHWRSQVPAGLEGGRKEYLNEGNIYIDQTTPPGVVELYRQQFREDMLLFLKLRYEELVLGGQMVLTFLGRKYEDIYNNGYLNHPWGLLARSLQSLVEEGLVEKEKLDSFNLPMYTPSANEVKSVIAQSGAFHINHIKTFESNWDHHDDSQGNDVENSIQSGMNVSKSLRAVFGPLLANHFGESLLDELFDKYAYHVAKHLEKEKGKYLLIRVSMKRR</sequence>
<accession>A0ACD5UKS9</accession>
<name>A0ACD5UKS9_AVESA</name>
<organism evidence="1 2">
    <name type="scientific">Avena sativa</name>
    <name type="common">Oat</name>
    <dbReference type="NCBI Taxonomy" id="4498"/>
    <lineage>
        <taxon>Eukaryota</taxon>
        <taxon>Viridiplantae</taxon>
        <taxon>Streptophyta</taxon>
        <taxon>Embryophyta</taxon>
        <taxon>Tracheophyta</taxon>
        <taxon>Spermatophyta</taxon>
        <taxon>Magnoliopsida</taxon>
        <taxon>Liliopsida</taxon>
        <taxon>Poales</taxon>
        <taxon>Poaceae</taxon>
        <taxon>BOP clade</taxon>
        <taxon>Pooideae</taxon>
        <taxon>Poodae</taxon>
        <taxon>Poeae</taxon>
        <taxon>Poeae Chloroplast Group 1 (Aveneae type)</taxon>
        <taxon>Aveninae</taxon>
        <taxon>Avena</taxon>
    </lineage>
</organism>
<protein>
    <submittedName>
        <fullName evidence="1">Uncharacterized protein</fullName>
    </submittedName>
</protein>
<evidence type="ECO:0000313" key="2">
    <source>
        <dbReference type="Proteomes" id="UP001732700"/>
    </source>
</evidence>
<dbReference type="Proteomes" id="UP001732700">
    <property type="component" value="Chromosome 2C"/>
</dbReference>